<protein>
    <submittedName>
        <fullName evidence="2">Uncharacterized protein</fullName>
    </submittedName>
</protein>
<evidence type="ECO:0000313" key="2">
    <source>
        <dbReference type="EMBL" id="OGF23436.1"/>
    </source>
</evidence>
<sequence length="121" mass="14582">MVINSFIFYGLKIIVELIRDVLYFPLWWYSRGLVNLIFGVKNFLVDKQRALALLVWVKNIFKPMYAQYDWQGMLISFFVRLAQIIFRSIFMLFWTILAVAVIIFWLLLPILVIYEITFQFI</sequence>
<name>A0A1F5S9Z2_9BACT</name>
<proteinExistence type="predicted"/>
<dbReference type="AlphaFoldDB" id="A0A1F5S9Z2"/>
<accession>A0A1F5S9Z2</accession>
<evidence type="ECO:0000256" key="1">
    <source>
        <dbReference type="SAM" id="Phobius"/>
    </source>
</evidence>
<keyword evidence="1" id="KW-0472">Membrane</keyword>
<comment type="caution">
    <text evidence="2">The sequence shown here is derived from an EMBL/GenBank/DDBJ whole genome shotgun (WGS) entry which is preliminary data.</text>
</comment>
<organism evidence="2 3">
    <name type="scientific">Candidatus Falkowbacteria bacterium RIFCSPHIGHO2_02_FULL_42_9</name>
    <dbReference type="NCBI Taxonomy" id="1797986"/>
    <lineage>
        <taxon>Bacteria</taxon>
        <taxon>Candidatus Falkowiibacteriota</taxon>
    </lineage>
</organism>
<dbReference type="EMBL" id="MFFT01000010">
    <property type="protein sequence ID" value="OGF23436.1"/>
    <property type="molecule type" value="Genomic_DNA"/>
</dbReference>
<gene>
    <name evidence="2" type="ORF">A3D45_01455</name>
</gene>
<evidence type="ECO:0000313" key="3">
    <source>
        <dbReference type="Proteomes" id="UP000176877"/>
    </source>
</evidence>
<reference evidence="2 3" key="1">
    <citation type="journal article" date="2016" name="Nat. Commun.">
        <title>Thousands of microbial genomes shed light on interconnected biogeochemical processes in an aquifer system.</title>
        <authorList>
            <person name="Anantharaman K."/>
            <person name="Brown C.T."/>
            <person name="Hug L.A."/>
            <person name="Sharon I."/>
            <person name="Castelle C.J."/>
            <person name="Probst A.J."/>
            <person name="Thomas B.C."/>
            <person name="Singh A."/>
            <person name="Wilkins M.J."/>
            <person name="Karaoz U."/>
            <person name="Brodie E.L."/>
            <person name="Williams K.H."/>
            <person name="Hubbard S.S."/>
            <person name="Banfield J.F."/>
        </authorList>
    </citation>
    <scope>NUCLEOTIDE SEQUENCE [LARGE SCALE GENOMIC DNA]</scope>
</reference>
<keyword evidence="1" id="KW-0812">Transmembrane</keyword>
<dbReference type="Proteomes" id="UP000176877">
    <property type="component" value="Unassembled WGS sequence"/>
</dbReference>
<keyword evidence="1" id="KW-1133">Transmembrane helix</keyword>
<feature type="transmembrane region" description="Helical" evidence="1">
    <location>
        <begin position="92"/>
        <end position="114"/>
    </location>
</feature>